<dbReference type="InterPro" id="IPR044068">
    <property type="entry name" value="CB"/>
</dbReference>
<keyword evidence="7" id="KW-0233">DNA recombination</keyword>
<dbReference type="RefSeq" id="WP_034740927.1">
    <property type="nucleotide sequence ID" value="NZ_BAUT01000001.1"/>
</dbReference>
<evidence type="ECO:0000256" key="2">
    <source>
        <dbReference type="ARBA" id="ARBA00022490"/>
    </source>
</evidence>
<dbReference type="Pfam" id="PF02899">
    <property type="entry name" value="Phage_int_SAM_1"/>
    <property type="match status" value="1"/>
</dbReference>
<keyword evidence="8" id="KW-0131">Cell cycle</keyword>
<dbReference type="PROSITE" id="PS51900">
    <property type="entry name" value="CB"/>
    <property type="match status" value="1"/>
</dbReference>
<evidence type="ECO:0000313" key="13">
    <source>
        <dbReference type="Proteomes" id="UP000018890"/>
    </source>
</evidence>
<dbReference type="PROSITE" id="PS51898">
    <property type="entry name" value="TYR_RECOMBINASE"/>
    <property type="match status" value="1"/>
</dbReference>
<dbReference type="Gene3D" id="1.10.150.130">
    <property type="match status" value="1"/>
</dbReference>
<dbReference type="PANTHER" id="PTHR30349:SF77">
    <property type="entry name" value="TYROSINE RECOMBINASE XERC"/>
    <property type="match status" value="1"/>
</dbReference>
<gene>
    <name evidence="12" type="ORF">JCM9140_156</name>
</gene>
<feature type="domain" description="Tyr recombinase" evidence="10">
    <location>
        <begin position="108"/>
        <end position="293"/>
    </location>
</feature>
<evidence type="ECO:0000256" key="4">
    <source>
        <dbReference type="ARBA" id="ARBA00022829"/>
    </source>
</evidence>
<dbReference type="Pfam" id="PF00589">
    <property type="entry name" value="Phage_integrase"/>
    <property type="match status" value="1"/>
</dbReference>
<protein>
    <submittedName>
        <fullName evidence="12">Site-specific tyrosine recombinase</fullName>
    </submittedName>
</protein>
<keyword evidence="5" id="KW-0229">DNA integration</keyword>
<dbReference type="PANTHER" id="PTHR30349">
    <property type="entry name" value="PHAGE INTEGRASE-RELATED"/>
    <property type="match status" value="1"/>
</dbReference>
<comment type="subcellular location">
    <subcellularLocation>
        <location evidence="1">Cytoplasm</location>
    </subcellularLocation>
</comment>
<reference evidence="12" key="1">
    <citation type="journal article" date="2014" name="Genome Announc.">
        <title>Draft Genome Sequences of Three Alkaliphilic Bacillus Strains, Bacillus wakoensis JCM 9140T, Bacillus akibai JCM 9157T, and Bacillus hemicellulosilyticus JCM 9152T.</title>
        <authorList>
            <person name="Yuki M."/>
            <person name="Oshima K."/>
            <person name="Suda W."/>
            <person name="Oshida Y."/>
            <person name="Kitamura K."/>
            <person name="Iida T."/>
            <person name="Hattori M."/>
            <person name="Ohkuma M."/>
        </authorList>
    </citation>
    <scope>NUCLEOTIDE SEQUENCE [LARGE SCALE GENOMIC DNA]</scope>
    <source>
        <strain evidence="12">JCM 9140</strain>
    </source>
</reference>
<name>W4PXN6_9BACI</name>
<feature type="domain" description="Core-binding (CB)" evidence="11">
    <location>
        <begin position="1"/>
        <end position="87"/>
    </location>
</feature>
<dbReference type="SUPFAM" id="SSF56349">
    <property type="entry name" value="DNA breaking-rejoining enzymes"/>
    <property type="match status" value="1"/>
</dbReference>
<accession>W4PXN6</accession>
<evidence type="ECO:0000259" key="10">
    <source>
        <dbReference type="PROSITE" id="PS51898"/>
    </source>
</evidence>
<dbReference type="GO" id="GO:0051301">
    <property type="term" value="P:cell division"/>
    <property type="evidence" value="ECO:0007669"/>
    <property type="project" value="UniProtKB-KW"/>
</dbReference>
<keyword evidence="2" id="KW-0963">Cytoplasm</keyword>
<dbReference type="GO" id="GO:0006310">
    <property type="term" value="P:DNA recombination"/>
    <property type="evidence" value="ECO:0007669"/>
    <property type="project" value="UniProtKB-KW"/>
</dbReference>
<dbReference type="Gene3D" id="1.10.443.10">
    <property type="entry name" value="Intergrase catalytic core"/>
    <property type="match status" value="1"/>
</dbReference>
<evidence type="ECO:0000256" key="7">
    <source>
        <dbReference type="ARBA" id="ARBA00023172"/>
    </source>
</evidence>
<evidence type="ECO:0000256" key="5">
    <source>
        <dbReference type="ARBA" id="ARBA00022908"/>
    </source>
</evidence>
<evidence type="ECO:0000256" key="9">
    <source>
        <dbReference type="PROSITE-ProRule" id="PRU01248"/>
    </source>
</evidence>
<keyword evidence="3" id="KW-0132">Cell division</keyword>
<dbReference type="InterPro" id="IPR011010">
    <property type="entry name" value="DNA_brk_join_enz"/>
</dbReference>
<organism evidence="12 13">
    <name type="scientific">Halalkalibacter wakoensis JCM 9140</name>
    <dbReference type="NCBI Taxonomy" id="1236970"/>
    <lineage>
        <taxon>Bacteria</taxon>
        <taxon>Bacillati</taxon>
        <taxon>Bacillota</taxon>
        <taxon>Bacilli</taxon>
        <taxon>Bacillales</taxon>
        <taxon>Bacillaceae</taxon>
        <taxon>Halalkalibacter</taxon>
    </lineage>
</organism>
<evidence type="ECO:0000256" key="6">
    <source>
        <dbReference type="ARBA" id="ARBA00023125"/>
    </source>
</evidence>
<comment type="caution">
    <text evidence="12">The sequence shown here is derived from an EMBL/GenBank/DDBJ whole genome shotgun (WGS) entry which is preliminary data.</text>
</comment>
<dbReference type="InterPro" id="IPR050090">
    <property type="entry name" value="Tyrosine_recombinase_XerCD"/>
</dbReference>
<keyword evidence="6 9" id="KW-0238">DNA-binding</keyword>
<evidence type="ECO:0000256" key="3">
    <source>
        <dbReference type="ARBA" id="ARBA00022618"/>
    </source>
</evidence>
<evidence type="ECO:0000256" key="8">
    <source>
        <dbReference type="ARBA" id="ARBA00023306"/>
    </source>
</evidence>
<dbReference type="InterPro" id="IPR002104">
    <property type="entry name" value="Integrase_catalytic"/>
</dbReference>
<dbReference type="STRING" id="1236970.JCM9140_156"/>
<proteinExistence type="predicted"/>
<sequence>MKEQAWIHLFITYLQLEKNSSIHTTRNYTNDITDFVEYMKAAQIVSFLDVKGSDAADFLSFLFNREYSRATISRKVSSLRSFFKFHMKEGRVSENPFATVILPKRSNQTYHTLSEDQMVYSLQLVSGASPLEQRDRAILELLYGTGIKVSECAKIKITDLNLSLGTILIEGKSRKERYLPVGKFALEALQTYINDGRNVLLQKTNQPQISLFLNVQGLSLSDRSIRSIIKKRIGVECNDMKLRPYDIRHSFTSHLLKNGADVKVVQDLLGNEQLIDIRNYTDVTKDRLQDVYKHFHPRA</sequence>
<dbReference type="GO" id="GO:0003677">
    <property type="term" value="F:DNA binding"/>
    <property type="evidence" value="ECO:0007669"/>
    <property type="project" value="UniProtKB-UniRule"/>
</dbReference>
<dbReference type="GO" id="GO:0007059">
    <property type="term" value="P:chromosome segregation"/>
    <property type="evidence" value="ECO:0007669"/>
    <property type="project" value="UniProtKB-KW"/>
</dbReference>
<dbReference type="InterPro" id="IPR010998">
    <property type="entry name" value="Integrase_recombinase_N"/>
</dbReference>
<dbReference type="Proteomes" id="UP000018890">
    <property type="component" value="Unassembled WGS sequence"/>
</dbReference>
<evidence type="ECO:0000313" key="12">
    <source>
        <dbReference type="EMBL" id="GAE24243.1"/>
    </source>
</evidence>
<dbReference type="GO" id="GO:0005737">
    <property type="term" value="C:cytoplasm"/>
    <property type="evidence" value="ECO:0007669"/>
    <property type="project" value="UniProtKB-SubCell"/>
</dbReference>
<dbReference type="AlphaFoldDB" id="W4PXN6"/>
<dbReference type="EMBL" id="BAUT01000001">
    <property type="protein sequence ID" value="GAE24243.1"/>
    <property type="molecule type" value="Genomic_DNA"/>
</dbReference>
<keyword evidence="13" id="KW-1185">Reference proteome</keyword>
<dbReference type="GO" id="GO:0015074">
    <property type="term" value="P:DNA integration"/>
    <property type="evidence" value="ECO:0007669"/>
    <property type="project" value="UniProtKB-KW"/>
</dbReference>
<dbReference type="InterPro" id="IPR013762">
    <property type="entry name" value="Integrase-like_cat_sf"/>
</dbReference>
<evidence type="ECO:0000256" key="1">
    <source>
        <dbReference type="ARBA" id="ARBA00004496"/>
    </source>
</evidence>
<keyword evidence="4" id="KW-0159">Chromosome partition</keyword>
<evidence type="ECO:0000259" key="11">
    <source>
        <dbReference type="PROSITE" id="PS51900"/>
    </source>
</evidence>
<dbReference type="InterPro" id="IPR004107">
    <property type="entry name" value="Integrase_SAM-like_N"/>
</dbReference>